<feature type="non-terminal residue" evidence="2">
    <location>
        <position position="1"/>
    </location>
</feature>
<proteinExistence type="predicted"/>
<sequence>REESPVGDGNETTDEYALVFEEGYARNQATRNTLTVNSRFILQALRAIVSSDTGLQEPLSLDSPFQLLHQHWEDIEEHHRLATDDDARAHLGLLMDFMNAELGSEHKRIHAMVRKSQINFKDLWHVFTPGEELYYSHGNHPWLLRCAKISYQESSVGGPIYLVTARNTDCSGDVAGDAELQVAIKRSSFGRDDMIRIDELPIYPLAFWVGEHVQLRKKLEDRGSTFLSVAQGAHFKYYSGAAEYLQPSPSGYLLSGPDSVGEWRPFTEIGRVIVDRSAFEVEIGAKINHIKPTDAPDPVTCPPYVIGYSPRQKTWCRYFVDNLSEIEWKADPWDSLLLQDRHKRALKVLVESQPLPENPYDEEQQKGKGLVVLLHGPHGTGKTLAAETAAESAKKIIIPLTAADLVTNLPRHASKWGAVLLLENADAVLPSHPDSNSAASASVAPLLHLMEHLPGTLLLTTTHLSSLSPALKSHVSLALGFEAPGPESRRHLWLLFLSAVPEAELDMMPDKDVDRWHLMAEKLNGREIARTVQTARTLARAE</sequence>
<dbReference type="InterPro" id="IPR027417">
    <property type="entry name" value="P-loop_NTPase"/>
</dbReference>
<dbReference type="InterPro" id="IPR003593">
    <property type="entry name" value="AAA+_ATPase"/>
</dbReference>
<feature type="domain" description="AAA+ ATPase" evidence="1">
    <location>
        <begin position="368"/>
        <end position="485"/>
    </location>
</feature>
<dbReference type="Pfam" id="PF22942">
    <property type="entry name" value="DUF7025"/>
    <property type="match status" value="1"/>
</dbReference>
<evidence type="ECO:0000259" key="1">
    <source>
        <dbReference type="SMART" id="SM00382"/>
    </source>
</evidence>
<organism evidence="2 3">
    <name type="scientific">Cercophora newfieldiana</name>
    <dbReference type="NCBI Taxonomy" id="92897"/>
    <lineage>
        <taxon>Eukaryota</taxon>
        <taxon>Fungi</taxon>
        <taxon>Dikarya</taxon>
        <taxon>Ascomycota</taxon>
        <taxon>Pezizomycotina</taxon>
        <taxon>Sordariomycetes</taxon>
        <taxon>Sordariomycetidae</taxon>
        <taxon>Sordariales</taxon>
        <taxon>Lasiosphaeriaceae</taxon>
        <taxon>Cercophora</taxon>
    </lineage>
</organism>
<dbReference type="EMBL" id="JAULSV010000003">
    <property type="protein sequence ID" value="KAK0649225.1"/>
    <property type="molecule type" value="Genomic_DNA"/>
</dbReference>
<dbReference type="Gene3D" id="3.40.50.300">
    <property type="entry name" value="P-loop containing nucleotide triphosphate hydrolases"/>
    <property type="match status" value="1"/>
</dbReference>
<gene>
    <name evidence="2" type="ORF">B0T16DRAFT_313609</name>
</gene>
<dbReference type="SUPFAM" id="SSF52540">
    <property type="entry name" value="P-loop containing nucleoside triphosphate hydrolases"/>
    <property type="match status" value="1"/>
</dbReference>
<comment type="caution">
    <text evidence="2">The sequence shown here is derived from an EMBL/GenBank/DDBJ whole genome shotgun (WGS) entry which is preliminary data.</text>
</comment>
<dbReference type="InterPro" id="IPR003959">
    <property type="entry name" value="ATPase_AAA_core"/>
</dbReference>
<dbReference type="Proteomes" id="UP001174936">
    <property type="component" value="Unassembled WGS sequence"/>
</dbReference>
<evidence type="ECO:0000313" key="2">
    <source>
        <dbReference type="EMBL" id="KAK0649225.1"/>
    </source>
</evidence>
<dbReference type="GO" id="GO:0016887">
    <property type="term" value="F:ATP hydrolysis activity"/>
    <property type="evidence" value="ECO:0007669"/>
    <property type="project" value="InterPro"/>
</dbReference>
<keyword evidence="2" id="KW-0378">Hydrolase</keyword>
<dbReference type="Pfam" id="PF00004">
    <property type="entry name" value="AAA"/>
    <property type="match status" value="1"/>
</dbReference>
<dbReference type="SMART" id="SM00382">
    <property type="entry name" value="AAA"/>
    <property type="match status" value="1"/>
</dbReference>
<dbReference type="InterPro" id="IPR054289">
    <property type="entry name" value="DUF7025"/>
</dbReference>
<dbReference type="PANTHER" id="PTHR46411">
    <property type="entry name" value="FAMILY ATPASE, PUTATIVE-RELATED"/>
    <property type="match status" value="1"/>
</dbReference>
<feature type="non-terminal residue" evidence="2">
    <location>
        <position position="542"/>
    </location>
</feature>
<dbReference type="AlphaFoldDB" id="A0AA39YC98"/>
<evidence type="ECO:0000313" key="3">
    <source>
        <dbReference type="Proteomes" id="UP001174936"/>
    </source>
</evidence>
<dbReference type="PANTHER" id="PTHR46411:SF3">
    <property type="entry name" value="AAA+ ATPASE DOMAIN-CONTAINING PROTEIN"/>
    <property type="match status" value="1"/>
</dbReference>
<protein>
    <submittedName>
        <fullName evidence="2">P-loop containing nucleoside triphosphate hydrolase protein</fullName>
    </submittedName>
</protein>
<reference evidence="2" key="1">
    <citation type="submission" date="2023-06" db="EMBL/GenBank/DDBJ databases">
        <title>Genome-scale phylogeny and comparative genomics of the fungal order Sordariales.</title>
        <authorList>
            <consortium name="Lawrence Berkeley National Laboratory"/>
            <person name="Hensen N."/>
            <person name="Bonometti L."/>
            <person name="Westerberg I."/>
            <person name="Brannstrom I.O."/>
            <person name="Guillou S."/>
            <person name="Cros-Aarteil S."/>
            <person name="Calhoun S."/>
            <person name="Haridas S."/>
            <person name="Kuo A."/>
            <person name="Mondo S."/>
            <person name="Pangilinan J."/>
            <person name="Riley R."/>
            <person name="Labutti K."/>
            <person name="Andreopoulos B."/>
            <person name="Lipzen A."/>
            <person name="Chen C."/>
            <person name="Yanf M."/>
            <person name="Daum C."/>
            <person name="Ng V."/>
            <person name="Clum A."/>
            <person name="Steindorff A."/>
            <person name="Ohm R."/>
            <person name="Martin F."/>
            <person name="Silar P."/>
            <person name="Natvig D."/>
            <person name="Lalanne C."/>
            <person name="Gautier V."/>
            <person name="Ament-Velasquez S.L."/>
            <person name="Kruys A."/>
            <person name="Hutchinson M.I."/>
            <person name="Powell A.J."/>
            <person name="Barry K."/>
            <person name="Miller A.N."/>
            <person name="Grigoriev I.V."/>
            <person name="Debuchy R."/>
            <person name="Gladieux P."/>
            <person name="Thoren M.H."/>
            <person name="Johannesson H."/>
        </authorList>
    </citation>
    <scope>NUCLEOTIDE SEQUENCE</scope>
    <source>
        <strain evidence="2">SMH2532-1</strain>
    </source>
</reference>
<dbReference type="GO" id="GO:0005524">
    <property type="term" value="F:ATP binding"/>
    <property type="evidence" value="ECO:0007669"/>
    <property type="project" value="InterPro"/>
</dbReference>
<keyword evidence="3" id="KW-1185">Reference proteome</keyword>
<name>A0AA39YC98_9PEZI</name>
<accession>A0AA39YC98</accession>